<dbReference type="HAMAP" id="MF_01014">
    <property type="entry name" value="HisA"/>
    <property type="match status" value="1"/>
</dbReference>
<comment type="catalytic activity">
    <reaction evidence="1 12 14">
        <text>1-(5-phospho-beta-D-ribosyl)-5-[(5-phospho-beta-D-ribosylamino)methylideneamino]imidazole-4-carboxamide = 5-[(5-phospho-1-deoxy-D-ribulos-1-ylimino)methylamino]-1-(5-phospho-beta-D-ribosyl)imidazole-4-carboxamide</text>
        <dbReference type="Rhea" id="RHEA:15469"/>
        <dbReference type="ChEBI" id="CHEBI:58435"/>
        <dbReference type="ChEBI" id="CHEBI:58525"/>
        <dbReference type="EC" id="5.3.1.16"/>
    </reaction>
</comment>
<evidence type="ECO:0000313" key="16">
    <source>
        <dbReference type="Proteomes" id="UP001272052"/>
    </source>
</evidence>
<comment type="similarity">
    <text evidence="4 12 13">Belongs to the HisA/HisF family.</text>
</comment>
<dbReference type="InterPro" id="IPR011060">
    <property type="entry name" value="RibuloseP-bd_barrel"/>
</dbReference>
<organism evidence="15 16">
    <name type="scientific">Methanimicrococcus hacksteinii</name>
    <dbReference type="NCBI Taxonomy" id="3028293"/>
    <lineage>
        <taxon>Archaea</taxon>
        <taxon>Methanobacteriati</taxon>
        <taxon>Methanobacteriota</taxon>
        <taxon>Stenosarchaea group</taxon>
        <taxon>Methanomicrobia</taxon>
        <taxon>Methanosarcinales</taxon>
        <taxon>Methanosarcinaceae</taxon>
        <taxon>Methanimicrococcus</taxon>
    </lineage>
</organism>
<feature type="active site" description="Proton acceptor" evidence="12">
    <location>
        <position position="10"/>
    </location>
</feature>
<keyword evidence="7 12" id="KW-0963">Cytoplasm</keyword>
<evidence type="ECO:0000256" key="6">
    <source>
        <dbReference type="ARBA" id="ARBA00018464"/>
    </source>
</evidence>
<dbReference type="Proteomes" id="UP001272052">
    <property type="component" value="Unassembled WGS sequence"/>
</dbReference>
<gene>
    <name evidence="12 15" type="primary">hisA</name>
    <name evidence="15" type="ORF">MmiAt1_06690</name>
</gene>
<sequence>MSFQIIPAVDMKGGKCVQLVQGVPGSEMVSLDDPAAAALNWVARGAKTLHLIDLDGAFEGKRKNGQIIEEIVRRAKPLGIEIQIGGGIRSFEDAETLLSAGADRVILSTVAMQNPQIIKEISESFGKSAVVVGLDAKNGKVAVEGWTKLSEKGPTDVGKQFENLGAGYILFTNIDTEGLLKGVDIKPTKDLIDSVSIPVIASGGVTSTDDLLKLRDAGAYGAVVGSALYTDKFTLEEAIAVLEKE</sequence>
<dbReference type="InterPro" id="IPR006062">
    <property type="entry name" value="His_biosynth"/>
</dbReference>
<evidence type="ECO:0000256" key="14">
    <source>
        <dbReference type="RuleBase" id="RU003658"/>
    </source>
</evidence>
<keyword evidence="16" id="KW-1185">Reference proteome</keyword>
<dbReference type="Pfam" id="PF00977">
    <property type="entry name" value="His_biosynth"/>
    <property type="match status" value="1"/>
</dbReference>
<evidence type="ECO:0000256" key="10">
    <source>
        <dbReference type="ARBA" id="ARBA00023235"/>
    </source>
</evidence>
<keyword evidence="8 12" id="KW-0028">Amino-acid biosynthesis</keyword>
<evidence type="ECO:0000256" key="8">
    <source>
        <dbReference type="ARBA" id="ARBA00022605"/>
    </source>
</evidence>
<protein>
    <recommendedName>
        <fullName evidence="6 12">1-(5-phosphoribosyl)-5-[(5-phosphoribosylamino)methylideneamino] imidazole-4-carboxamide isomerase</fullName>
        <ecNumber evidence="5 12">5.3.1.16</ecNumber>
    </recommendedName>
    <alternativeName>
        <fullName evidence="11 12">Phosphoribosylformimino-5-aminoimidazole carboxamide ribotide isomerase</fullName>
    </alternativeName>
</protein>
<comment type="caution">
    <text evidence="15">The sequence shown here is derived from an EMBL/GenBank/DDBJ whole genome shotgun (WGS) entry which is preliminary data.</text>
</comment>
<evidence type="ECO:0000256" key="11">
    <source>
        <dbReference type="ARBA" id="ARBA00030547"/>
    </source>
</evidence>
<dbReference type="PANTHER" id="PTHR43090:SF7">
    <property type="entry name" value="1-(5-PHOSPHORIBOSYL)-5-[(5-PHOSPHORIBOSYLAMINO)METHYLIDENEAMINO] IMIDAZOLE-4-CARBOXAMIDE ISOMERASE"/>
    <property type="match status" value="1"/>
</dbReference>
<comment type="pathway">
    <text evidence="3 12 14">Amino-acid biosynthesis; L-histidine biosynthesis; L-histidine from 5-phospho-alpha-D-ribose 1-diphosphate: step 4/9.</text>
</comment>
<dbReference type="SUPFAM" id="SSF51366">
    <property type="entry name" value="Ribulose-phoshate binding barrel"/>
    <property type="match status" value="1"/>
</dbReference>
<evidence type="ECO:0000256" key="1">
    <source>
        <dbReference type="ARBA" id="ARBA00000901"/>
    </source>
</evidence>
<reference evidence="15 16" key="1">
    <citation type="submission" date="2023-06" db="EMBL/GenBank/DDBJ databases">
        <title>Genome sequence of Methanimicrococcus sp. At1.</title>
        <authorList>
            <person name="Protasov E."/>
            <person name="Platt K."/>
            <person name="Poehlein A."/>
            <person name="Daniel R."/>
            <person name="Brune A."/>
        </authorList>
    </citation>
    <scope>NUCLEOTIDE SEQUENCE [LARGE SCALE GENOMIC DNA]</scope>
    <source>
        <strain evidence="15 16">At1</strain>
    </source>
</reference>
<accession>A0ABU3VNX7</accession>
<proteinExistence type="inferred from homology"/>
<dbReference type="EMBL" id="JAWDKC010000012">
    <property type="protein sequence ID" value="MDV0445112.1"/>
    <property type="molecule type" value="Genomic_DNA"/>
</dbReference>
<dbReference type="PANTHER" id="PTHR43090">
    <property type="entry name" value="1-(5-PHOSPHORIBOSYL)-5-[(5-PHOSPHORIBOSYLAMINO)METHYLIDENEAMINO] IMIDAZOLE-4-CARBOXAMIDE ISOMERASE"/>
    <property type="match status" value="1"/>
</dbReference>
<dbReference type="CDD" id="cd04732">
    <property type="entry name" value="HisA"/>
    <property type="match status" value="1"/>
</dbReference>
<dbReference type="GO" id="GO:0003949">
    <property type="term" value="F:1-(5-phosphoribosyl)-5-[(5-phosphoribosylamino)methylideneamino]imidazole-4-carboxamide isomerase activity"/>
    <property type="evidence" value="ECO:0007669"/>
    <property type="project" value="UniProtKB-EC"/>
</dbReference>
<name>A0ABU3VNX7_9EURY</name>
<evidence type="ECO:0000256" key="5">
    <source>
        <dbReference type="ARBA" id="ARBA00012550"/>
    </source>
</evidence>
<dbReference type="InterPro" id="IPR013785">
    <property type="entry name" value="Aldolase_TIM"/>
</dbReference>
<dbReference type="NCBIfam" id="NF010112">
    <property type="entry name" value="PRK13585.1"/>
    <property type="match status" value="1"/>
</dbReference>
<evidence type="ECO:0000256" key="4">
    <source>
        <dbReference type="ARBA" id="ARBA00009667"/>
    </source>
</evidence>
<evidence type="ECO:0000256" key="2">
    <source>
        <dbReference type="ARBA" id="ARBA00004496"/>
    </source>
</evidence>
<dbReference type="RefSeq" id="WP_318785537.1">
    <property type="nucleotide sequence ID" value="NZ_JAWDKC010000012.1"/>
</dbReference>
<comment type="subcellular location">
    <subcellularLocation>
        <location evidence="2 12 14">Cytoplasm</location>
    </subcellularLocation>
</comment>
<dbReference type="InterPro" id="IPR044524">
    <property type="entry name" value="Isoase_HisA-like"/>
</dbReference>
<evidence type="ECO:0000256" key="12">
    <source>
        <dbReference type="HAMAP-Rule" id="MF_01014"/>
    </source>
</evidence>
<feature type="active site" description="Proton donor" evidence="12">
    <location>
        <position position="135"/>
    </location>
</feature>
<dbReference type="Gene3D" id="3.20.20.70">
    <property type="entry name" value="Aldolase class I"/>
    <property type="match status" value="1"/>
</dbReference>
<dbReference type="InterPro" id="IPR006063">
    <property type="entry name" value="HisA_bact_arch"/>
</dbReference>
<evidence type="ECO:0000256" key="3">
    <source>
        <dbReference type="ARBA" id="ARBA00005133"/>
    </source>
</evidence>
<dbReference type="EC" id="5.3.1.16" evidence="5 12"/>
<evidence type="ECO:0000256" key="13">
    <source>
        <dbReference type="RuleBase" id="RU003657"/>
    </source>
</evidence>
<dbReference type="NCBIfam" id="TIGR00007">
    <property type="entry name" value="1-(5-phosphoribosyl)-5-[(5-phosphoribosylamino)methylideneamino]imidazole-4-carboxamide isomerase"/>
    <property type="match status" value="1"/>
</dbReference>
<keyword evidence="10 12" id="KW-0413">Isomerase</keyword>
<evidence type="ECO:0000256" key="9">
    <source>
        <dbReference type="ARBA" id="ARBA00023102"/>
    </source>
</evidence>
<dbReference type="InterPro" id="IPR023016">
    <property type="entry name" value="HisA/PriA"/>
</dbReference>
<evidence type="ECO:0000256" key="7">
    <source>
        <dbReference type="ARBA" id="ARBA00022490"/>
    </source>
</evidence>
<evidence type="ECO:0000313" key="15">
    <source>
        <dbReference type="EMBL" id="MDV0445112.1"/>
    </source>
</evidence>
<keyword evidence="9 12" id="KW-0368">Histidine biosynthesis</keyword>